<evidence type="ECO:0000313" key="1">
    <source>
        <dbReference type="EMBL" id="KAI3790526.1"/>
    </source>
</evidence>
<keyword evidence="2" id="KW-1185">Reference proteome</keyword>
<organism evidence="1 2">
    <name type="scientific">Cichorium intybus</name>
    <name type="common">Chicory</name>
    <dbReference type="NCBI Taxonomy" id="13427"/>
    <lineage>
        <taxon>Eukaryota</taxon>
        <taxon>Viridiplantae</taxon>
        <taxon>Streptophyta</taxon>
        <taxon>Embryophyta</taxon>
        <taxon>Tracheophyta</taxon>
        <taxon>Spermatophyta</taxon>
        <taxon>Magnoliopsida</taxon>
        <taxon>eudicotyledons</taxon>
        <taxon>Gunneridae</taxon>
        <taxon>Pentapetalae</taxon>
        <taxon>asterids</taxon>
        <taxon>campanulids</taxon>
        <taxon>Asterales</taxon>
        <taxon>Asteraceae</taxon>
        <taxon>Cichorioideae</taxon>
        <taxon>Cichorieae</taxon>
        <taxon>Cichoriinae</taxon>
        <taxon>Cichorium</taxon>
    </lineage>
</organism>
<sequence length="756" mass="85137">MGDLTEYIEIIRQLELHTNASDDLINRLKNYAVLVHRSDKEDRFSEPMPWIGNYIAFASLLCILAMVADLLHGFRTKKLWFPCKYFTFNAAFFTVVDVAMKLPMDLSSSMPRYVDQAAKLGSMGFMCVMMSNVLPALATMDNKDLIANIIALGVQVITLIGNVCIQIKTGVISSTEDVDLLPYDYDSRSPVSYDPLGGYGPMTPVIKPIAIIYVAMLSILLIIHACSSLAILKSKQILESKYQAARETALKDQELQQQGRSTVDQLKQHVRKYWIMAATGDPQFLTACSVTSCASGVISAISTILHVILTLFVIRSGWEGESDYKWSVLVIFITQLIGSLLGTIAPLSRCFAILSFKLSMKWIWNNMKIFNVESYWTQTLSDLKESSIPFPSCSRIFKILFQNIKVLVLGLCMVFQKTSVVACKLIDIIPHFIVICIVCCSCCYKWLKSMLANAFGIVLARNPEQRETNENFSRYVLQLQDDMELAEGTLKRISNSFDHLIKKAEKQQPYHLLKLLEESTTSEGVERFYKIHHVRPLVVEEPLICWSLSLVTLTSIAISLTNIQTNLVDRLVRGLNEGIVYVRHVEESLHTTDDHVSIQNAAKSLWVEVEVYHNWLGNKLRKHAPQVNTAGQILQWLSDTAKSMVTEVEITNMGGQNDNSKHRIICSNSMYRLTETILLYYHADIDQVSQEGLFAKLSSLIAEILAACLTNLPQVIAMKCHSSEIEKREASVYEGAQLLGETTQIINTLQDRELPI</sequence>
<name>A0ACB9H5I8_CICIN</name>
<reference evidence="1 2" key="2">
    <citation type="journal article" date="2022" name="Mol. Ecol. Resour.">
        <title>The genomes of chicory, endive, great burdock and yacon provide insights into Asteraceae paleo-polyploidization history and plant inulin production.</title>
        <authorList>
            <person name="Fan W."/>
            <person name="Wang S."/>
            <person name="Wang H."/>
            <person name="Wang A."/>
            <person name="Jiang F."/>
            <person name="Liu H."/>
            <person name="Zhao H."/>
            <person name="Xu D."/>
            <person name="Zhang Y."/>
        </authorList>
    </citation>
    <scope>NUCLEOTIDE SEQUENCE [LARGE SCALE GENOMIC DNA]</scope>
    <source>
        <strain evidence="2">cv. Punajuju</strain>
        <tissue evidence="1">Leaves</tissue>
    </source>
</reference>
<dbReference type="EMBL" id="CM042009">
    <property type="protein sequence ID" value="KAI3790526.1"/>
    <property type="molecule type" value="Genomic_DNA"/>
</dbReference>
<reference evidence="2" key="1">
    <citation type="journal article" date="2022" name="Mol. Ecol. Resour.">
        <title>The genomes of chicory, endive, great burdock and yacon provide insights into Asteraceae palaeo-polyploidization history and plant inulin production.</title>
        <authorList>
            <person name="Fan W."/>
            <person name="Wang S."/>
            <person name="Wang H."/>
            <person name="Wang A."/>
            <person name="Jiang F."/>
            <person name="Liu H."/>
            <person name="Zhao H."/>
            <person name="Xu D."/>
            <person name="Zhang Y."/>
        </authorList>
    </citation>
    <scope>NUCLEOTIDE SEQUENCE [LARGE SCALE GENOMIC DNA]</scope>
    <source>
        <strain evidence="2">cv. Punajuju</strain>
    </source>
</reference>
<accession>A0ACB9H5I8</accession>
<evidence type="ECO:0000313" key="2">
    <source>
        <dbReference type="Proteomes" id="UP001055811"/>
    </source>
</evidence>
<comment type="caution">
    <text evidence="1">The sequence shown here is derived from an EMBL/GenBank/DDBJ whole genome shotgun (WGS) entry which is preliminary data.</text>
</comment>
<protein>
    <submittedName>
        <fullName evidence="1">Uncharacterized protein</fullName>
    </submittedName>
</protein>
<dbReference type="Proteomes" id="UP001055811">
    <property type="component" value="Linkage Group LG01"/>
</dbReference>
<proteinExistence type="predicted"/>
<gene>
    <name evidence="1" type="ORF">L2E82_03626</name>
</gene>